<feature type="domain" description="CCAAT-binding factor" evidence="3">
    <location>
        <begin position="11"/>
        <end position="70"/>
    </location>
</feature>
<evidence type="ECO:0000313" key="5">
    <source>
        <dbReference type="EnsemblPlants" id="AES99292"/>
    </source>
</evidence>
<accession>G7K1U4</accession>
<comment type="similarity">
    <text evidence="1">Belongs to the CBF/MAK21 family.</text>
</comment>
<dbReference type="Pfam" id="PF03914">
    <property type="entry name" value="CBF"/>
    <property type="match status" value="1"/>
</dbReference>
<sequence length="79" mass="8759">MLMSSFIFWQYAICFLQLLDFCLKSPLLPAYLAASFAKKLSRLLLSVPPSGALVITSPVHNILRRHPSIKLFGAPEPGD</sequence>
<reference evidence="4 6" key="1">
    <citation type="journal article" date="2011" name="Nature">
        <title>The Medicago genome provides insight into the evolution of rhizobial symbioses.</title>
        <authorList>
            <person name="Young N.D."/>
            <person name="Debelle F."/>
            <person name="Oldroyd G.E."/>
            <person name="Geurts R."/>
            <person name="Cannon S.B."/>
            <person name="Udvardi M.K."/>
            <person name="Benedito V.A."/>
            <person name="Mayer K.F."/>
            <person name="Gouzy J."/>
            <person name="Schoof H."/>
            <person name="Van de Peer Y."/>
            <person name="Proost S."/>
            <person name="Cook D.R."/>
            <person name="Meyers B.C."/>
            <person name="Spannagl M."/>
            <person name="Cheung F."/>
            <person name="De Mita S."/>
            <person name="Krishnakumar V."/>
            <person name="Gundlach H."/>
            <person name="Zhou S."/>
            <person name="Mudge J."/>
            <person name="Bharti A.K."/>
            <person name="Murray J.D."/>
            <person name="Naoumkina M.A."/>
            <person name="Rosen B."/>
            <person name="Silverstein K.A."/>
            <person name="Tang H."/>
            <person name="Rombauts S."/>
            <person name="Zhao P.X."/>
            <person name="Zhou P."/>
            <person name="Barbe V."/>
            <person name="Bardou P."/>
            <person name="Bechner M."/>
            <person name="Bellec A."/>
            <person name="Berger A."/>
            <person name="Berges H."/>
            <person name="Bidwell S."/>
            <person name="Bisseling T."/>
            <person name="Choisne N."/>
            <person name="Couloux A."/>
            <person name="Denny R."/>
            <person name="Deshpande S."/>
            <person name="Dai X."/>
            <person name="Doyle J.J."/>
            <person name="Dudez A.M."/>
            <person name="Farmer A.D."/>
            <person name="Fouteau S."/>
            <person name="Franken C."/>
            <person name="Gibelin C."/>
            <person name="Gish J."/>
            <person name="Goldstein S."/>
            <person name="Gonzalez A.J."/>
            <person name="Green P.J."/>
            <person name="Hallab A."/>
            <person name="Hartog M."/>
            <person name="Hua A."/>
            <person name="Humphray S.J."/>
            <person name="Jeong D.H."/>
            <person name="Jing Y."/>
            <person name="Jocker A."/>
            <person name="Kenton S.M."/>
            <person name="Kim D.J."/>
            <person name="Klee K."/>
            <person name="Lai H."/>
            <person name="Lang C."/>
            <person name="Lin S."/>
            <person name="Macmil S.L."/>
            <person name="Magdelenat G."/>
            <person name="Matthews L."/>
            <person name="McCorrison J."/>
            <person name="Monaghan E.L."/>
            <person name="Mun J.H."/>
            <person name="Najar F.Z."/>
            <person name="Nicholson C."/>
            <person name="Noirot C."/>
            <person name="O'Bleness M."/>
            <person name="Paule C.R."/>
            <person name="Poulain J."/>
            <person name="Prion F."/>
            <person name="Qin B."/>
            <person name="Qu C."/>
            <person name="Retzel E.F."/>
            <person name="Riddle C."/>
            <person name="Sallet E."/>
            <person name="Samain S."/>
            <person name="Samson N."/>
            <person name="Sanders I."/>
            <person name="Saurat O."/>
            <person name="Scarpelli C."/>
            <person name="Schiex T."/>
            <person name="Segurens B."/>
            <person name="Severin A.J."/>
            <person name="Sherrier D.J."/>
            <person name="Shi R."/>
            <person name="Sims S."/>
            <person name="Singer S.R."/>
            <person name="Sinharoy S."/>
            <person name="Sterck L."/>
            <person name="Viollet A."/>
            <person name="Wang B.B."/>
            <person name="Wang K."/>
            <person name="Wang M."/>
            <person name="Wang X."/>
            <person name="Warfsmann J."/>
            <person name="Weissenbach J."/>
            <person name="White D.D."/>
            <person name="White J.D."/>
            <person name="Wiley G.B."/>
            <person name="Wincker P."/>
            <person name="Xing Y."/>
            <person name="Yang L."/>
            <person name="Yao Z."/>
            <person name="Ying F."/>
            <person name="Zhai J."/>
            <person name="Zhou L."/>
            <person name="Zuber A."/>
            <person name="Denarie J."/>
            <person name="Dixon R.A."/>
            <person name="May G.D."/>
            <person name="Schwartz D.C."/>
            <person name="Rogers J."/>
            <person name="Quetier F."/>
            <person name="Town C.D."/>
            <person name="Roe B.A."/>
        </authorList>
    </citation>
    <scope>NUCLEOTIDE SEQUENCE [LARGE SCALE GENOMIC DNA]</scope>
    <source>
        <strain evidence="4">A17</strain>
        <strain evidence="5 6">cv. Jemalong A17</strain>
    </source>
</reference>
<evidence type="ECO:0000256" key="1">
    <source>
        <dbReference type="ARBA" id="ARBA00007797"/>
    </source>
</evidence>
<protein>
    <submittedName>
        <fullName evidence="4">CCAAT-binding factor</fullName>
    </submittedName>
</protein>
<keyword evidence="2" id="KW-0732">Signal</keyword>
<gene>
    <name evidence="4" type="ordered locus">MTR_5g078810</name>
</gene>
<dbReference type="InterPro" id="IPR005612">
    <property type="entry name" value="CCAAT-binding_factor"/>
</dbReference>
<proteinExistence type="inferred from homology"/>
<dbReference type="HOGENOM" id="CLU_2609675_0_0_1"/>
<dbReference type="InterPro" id="IPR027193">
    <property type="entry name" value="Noc4"/>
</dbReference>
<feature type="chain" id="PRO_5014573276" evidence="2">
    <location>
        <begin position="25"/>
        <end position="79"/>
    </location>
</feature>
<evidence type="ECO:0000256" key="2">
    <source>
        <dbReference type="SAM" id="SignalP"/>
    </source>
</evidence>
<dbReference type="EnsemblPlants" id="AES99292">
    <property type="protein sequence ID" value="AES99292"/>
    <property type="gene ID" value="MTR_5g078810"/>
</dbReference>
<feature type="signal peptide" evidence="2">
    <location>
        <begin position="1"/>
        <end position="24"/>
    </location>
</feature>
<dbReference type="EMBL" id="CM001221">
    <property type="protein sequence ID" value="AES99292.1"/>
    <property type="molecule type" value="Genomic_DNA"/>
</dbReference>
<reference evidence="4 6" key="2">
    <citation type="journal article" date="2014" name="BMC Genomics">
        <title>An improved genome release (version Mt4.0) for the model legume Medicago truncatula.</title>
        <authorList>
            <person name="Tang H."/>
            <person name="Krishnakumar V."/>
            <person name="Bidwell S."/>
            <person name="Rosen B."/>
            <person name="Chan A."/>
            <person name="Zhou S."/>
            <person name="Gentzbittel L."/>
            <person name="Childs K.L."/>
            <person name="Yandell M."/>
            <person name="Gundlach H."/>
            <person name="Mayer K.F."/>
            <person name="Schwartz D.C."/>
            <person name="Town C.D."/>
        </authorList>
    </citation>
    <scope>GENOME REANNOTATION</scope>
    <source>
        <strain evidence="5 6">cv. Jemalong A17</strain>
    </source>
</reference>
<dbReference type="STRING" id="3880.G7K1U4"/>
<name>G7K1U4_MEDTR</name>
<dbReference type="GO" id="GO:0042254">
    <property type="term" value="P:ribosome biogenesis"/>
    <property type="evidence" value="ECO:0007669"/>
    <property type="project" value="InterPro"/>
</dbReference>
<reference evidence="5" key="3">
    <citation type="submission" date="2015-04" db="UniProtKB">
        <authorList>
            <consortium name="EnsemblPlants"/>
        </authorList>
    </citation>
    <scope>IDENTIFICATION</scope>
    <source>
        <strain evidence="5">cv. Jemalong A17</strain>
    </source>
</reference>
<dbReference type="Proteomes" id="UP000002051">
    <property type="component" value="Chromosome 5"/>
</dbReference>
<dbReference type="PANTHER" id="PTHR12455:SF0">
    <property type="entry name" value="NUCLEOLAR COMPLEX PROTEIN 4 HOMOLOG"/>
    <property type="match status" value="1"/>
</dbReference>
<dbReference type="PaxDb" id="3880-AES99292"/>
<dbReference type="AlphaFoldDB" id="G7K1U4"/>
<keyword evidence="6" id="KW-1185">Reference proteome</keyword>
<dbReference type="PANTHER" id="PTHR12455">
    <property type="entry name" value="NUCLEOLAR COMPLEX PROTEIN 4"/>
    <property type="match status" value="1"/>
</dbReference>
<dbReference type="GO" id="GO:0005634">
    <property type="term" value="C:nucleus"/>
    <property type="evidence" value="ECO:0007669"/>
    <property type="project" value="UniProtKB-ARBA"/>
</dbReference>
<evidence type="ECO:0000259" key="3">
    <source>
        <dbReference type="Pfam" id="PF03914"/>
    </source>
</evidence>
<evidence type="ECO:0000313" key="4">
    <source>
        <dbReference type="EMBL" id="AES99292.1"/>
    </source>
</evidence>
<organism evidence="4 6">
    <name type="scientific">Medicago truncatula</name>
    <name type="common">Barrel medic</name>
    <name type="synonym">Medicago tribuloides</name>
    <dbReference type="NCBI Taxonomy" id="3880"/>
    <lineage>
        <taxon>Eukaryota</taxon>
        <taxon>Viridiplantae</taxon>
        <taxon>Streptophyta</taxon>
        <taxon>Embryophyta</taxon>
        <taxon>Tracheophyta</taxon>
        <taxon>Spermatophyta</taxon>
        <taxon>Magnoliopsida</taxon>
        <taxon>eudicotyledons</taxon>
        <taxon>Gunneridae</taxon>
        <taxon>Pentapetalae</taxon>
        <taxon>rosids</taxon>
        <taxon>fabids</taxon>
        <taxon>Fabales</taxon>
        <taxon>Fabaceae</taxon>
        <taxon>Papilionoideae</taxon>
        <taxon>50 kb inversion clade</taxon>
        <taxon>NPAAA clade</taxon>
        <taxon>Hologalegina</taxon>
        <taxon>IRL clade</taxon>
        <taxon>Trifolieae</taxon>
        <taxon>Medicago</taxon>
    </lineage>
</organism>
<evidence type="ECO:0000313" key="6">
    <source>
        <dbReference type="Proteomes" id="UP000002051"/>
    </source>
</evidence>